<organism evidence="1 2">
    <name type="scientific">Dacryopinax primogenitus (strain DJM 731)</name>
    <name type="common">Brown rot fungus</name>
    <dbReference type="NCBI Taxonomy" id="1858805"/>
    <lineage>
        <taxon>Eukaryota</taxon>
        <taxon>Fungi</taxon>
        <taxon>Dikarya</taxon>
        <taxon>Basidiomycota</taxon>
        <taxon>Agaricomycotina</taxon>
        <taxon>Dacrymycetes</taxon>
        <taxon>Dacrymycetales</taxon>
        <taxon>Dacrymycetaceae</taxon>
        <taxon>Dacryopinax</taxon>
    </lineage>
</organism>
<protein>
    <submittedName>
        <fullName evidence="1">Uncharacterized protein</fullName>
    </submittedName>
</protein>
<reference evidence="1 2" key="1">
    <citation type="journal article" date="2012" name="Science">
        <title>The Paleozoic origin of enzymatic lignin decomposition reconstructed from 31 fungal genomes.</title>
        <authorList>
            <person name="Floudas D."/>
            <person name="Binder M."/>
            <person name="Riley R."/>
            <person name="Barry K."/>
            <person name="Blanchette R.A."/>
            <person name="Henrissat B."/>
            <person name="Martinez A.T."/>
            <person name="Otillar R."/>
            <person name="Spatafora J.W."/>
            <person name="Yadav J.S."/>
            <person name="Aerts A."/>
            <person name="Benoit I."/>
            <person name="Boyd A."/>
            <person name="Carlson A."/>
            <person name="Copeland A."/>
            <person name="Coutinho P.M."/>
            <person name="de Vries R.P."/>
            <person name="Ferreira P."/>
            <person name="Findley K."/>
            <person name="Foster B."/>
            <person name="Gaskell J."/>
            <person name="Glotzer D."/>
            <person name="Gorecki P."/>
            <person name="Heitman J."/>
            <person name="Hesse C."/>
            <person name="Hori C."/>
            <person name="Igarashi K."/>
            <person name="Jurgens J.A."/>
            <person name="Kallen N."/>
            <person name="Kersten P."/>
            <person name="Kohler A."/>
            <person name="Kuees U."/>
            <person name="Kumar T.K.A."/>
            <person name="Kuo A."/>
            <person name="LaButti K."/>
            <person name="Larrondo L.F."/>
            <person name="Lindquist E."/>
            <person name="Ling A."/>
            <person name="Lombard V."/>
            <person name="Lucas S."/>
            <person name="Lundell T."/>
            <person name="Martin R."/>
            <person name="McLaughlin D.J."/>
            <person name="Morgenstern I."/>
            <person name="Morin E."/>
            <person name="Murat C."/>
            <person name="Nagy L.G."/>
            <person name="Nolan M."/>
            <person name="Ohm R.A."/>
            <person name="Patyshakuliyeva A."/>
            <person name="Rokas A."/>
            <person name="Ruiz-Duenas F.J."/>
            <person name="Sabat G."/>
            <person name="Salamov A."/>
            <person name="Samejima M."/>
            <person name="Schmutz J."/>
            <person name="Slot J.C."/>
            <person name="St John F."/>
            <person name="Stenlid J."/>
            <person name="Sun H."/>
            <person name="Sun S."/>
            <person name="Syed K."/>
            <person name="Tsang A."/>
            <person name="Wiebenga A."/>
            <person name="Young D."/>
            <person name="Pisabarro A."/>
            <person name="Eastwood D.C."/>
            <person name="Martin F."/>
            <person name="Cullen D."/>
            <person name="Grigoriev I.V."/>
            <person name="Hibbett D.S."/>
        </authorList>
    </citation>
    <scope>NUCLEOTIDE SEQUENCE [LARGE SCALE GENOMIC DNA]</scope>
    <source>
        <strain evidence="1 2">DJM-731 SS1</strain>
    </source>
</reference>
<evidence type="ECO:0000313" key="2">
    <source>
        <dbReference type="Proteomes" id="UP000030653"/>
    </source>
</evidence>
<dbReference type="RefSeq" id="XP_040633514.1">
    <property type="nucleotide sequence ID" value="XM_040771619.1"/>
</dbReference>
<gene>
    <name evidence="1" type="ORF">DACRYDRAFT_19694</name>
</gene>
<name>M5GD60_DACPD</name>
<keyword evidence="2" id="KW-1185">Reference proteome</keyword>
<dbReference type="Proteomes" id="UP000030653">
    <property type="component" value="Unassembled WGS sequence"/>
</dbReference>
<dbReference type="EMBL" id="JH795855">
    <property type="protein sequence ID" value="EJU06620.1"/>
    <property type="molecule type" value="Genomic_DNA"/>
</dbReference>
<dbReference type="HOGENOM" id="CLU_1917008_0_0_1"/>
<dbReference type="OrthoDB" id="10422465at2759"/>
<dbReference type="AlphaFoldDB" id="M5GD60"/>
<proteinExistence type="predicted"/>
<sequence length="132" mass="13650">MTTYVSFEYLTILGSNMVGSLVLQSQDASGVFHYAVLPLAKGDTATNVANTGLVFMDGQDFTKLDNQIVDFKIASGTGGTAPSSCVVSFFGNGNIATLTLTNGQLGWMGASGKCTFFQTPAPPGSAPKPKAV</sequence>
<dbReference type="GeneID" id="63686681"/>
<evidence type="ECO:0000313" key="1">
    <source>
        <dbReference type="EMBL" id="EJU06620.1"/>
    </source>
</evidence>
<accession>M5GD60</accession>